<dbReference type="Gene3D" id="2.30.30.940">
    <property type="match status" value="1"/>
</dbReference>
<name>A0ABS6A0Y5_9PROT</name>
<feature type="domain" description="UvrD-like helicase C-terminal" evidence="3">
    <location>
        <begin position="839"/>
        <end position="884"/>
    </location>
</feature>
<organism evidence="5 6">
    <name type="scientific">Acidithiobacillus sulfurivorans</name>
    <dbReference type="NCBI Taxonomy" id="1958756"/>
    <lineage>
        <taxon>Bacteria</taxon>
        <taxon>Pseudomonadati</taxon>
        <taxon>Pseudomonadota</taxon>
        <taxon>Acidithiobacillia</taxon>
        <taxon>Acidithiobacillales</taxon>
        <taxon>Acidithiobacillaceae</taxon>
        <taxon>Acidithiobacillus</taxon>
    </lineage>
</organism>
<dbReference type="Gene3D" id="3.40.50.300">
    <property type="entry name" value="P-loop containing nucleotide triphosphate hydrolases"/>
    <property type="match status" value="3"/>
</dbReference>
<dbReference type="InterPro" id="IPR029493">
    <property type="entry name" value="RecD2-like_HHH"/>
</dbReference>
<evidence type="ECO:0000313" key="6">
    <source>
        <dbReference type="Proteomes" id="UP000755654"/>
    </source>
</evidence>
<keyword evidence="6" id="KW-1185">Reference proteome</keyword>
<dbReference type="InterPro" id="IPR027417">
    <property type="entry name" value="P-loop_NTPase"/>
</dbReference>
<dbReference type="SUPFAM" id="SSF52540">
    <property type="entry name" value="P-loop containing nucleoside triphosphate hydrolases"/>
    <property type="match status" value="1"/>
</dbReference>
<dbReference type="Pfam" id="PF14490">
    <property type="entry name" value="HHH_RecD2"/>
    <property type="match status" value="1"/>
</dbReference>
<dbReference type="InterPro" id="IPR050534">
    <property type="entry name" value="Coronavir_polyprotein_1ab"/>
</dbReference>
<dbReference type="Gene3D" id="1.10.10.2220">
    <property type="match status" value="1"/>
</dbReference>
<sequence length="916" mass="101037">MTPLTPLPPIAGDDTHSLLPPGEIVWRGVLQKVLYHQPAGVLQKDGRMGSGWGIFILNTVFEKEGSLSDASEAAVIGRKIMASKRTWTVKGALVGDPQVGMEILCHGKCIEDAKYGRQFEARVMVEPLPDVRDMDHILRWLTLKTGQSRHRIMGMTKKRAQKAVEHFGAEILNALADPLRLQEIFPEKVCGPMAESFLRESRSYRLHLFFLDHGLNQGHVHSVLAHLEEQYLEEGEAWTVDSVVARTQEDPYWLTGVSGIGFQVADKVARSLGIAEDDPARLRAGLRHALDLREKDGHTATKEEDLLVLASGKDVLRVDSMAHPVQALQSLQDVLSQWVVDRDKGIKGMEGILCWDIPRDPLLPSDEGKMVQKWIARAACGYSERYVARRILEMSQVREGASMLPKEALQAAFSQYAGNSATSVVLSGSQRAAVLQACSARFGVLTGGPGTGKTTCLDTVARAALACHLRVELCAPSGKAASRLKQATGLPGKTIHRLLKMGPDGGATFDQKNPYPADLFIVDESSMVDVYLMQHLLRAIPDTAGVLLVGDDQQLPSVGPGRIFGDIIRSGVVPVGRLTENRRQGGASDIATGASRVISGRLPCALPVDRGCPMTPVYGEGGVQETFFSTQWVDRQRPADADEGDEEDALFSLHSDRVQSAVEQDIRHLLDRGVSVEDIQILTPQKNGTLGVVSLNPKMTTLLNPMRDQDRLLWPEFLRPLEMGVWEDQPIVWEIGHRVIQVKNDYANDVFNGDMGVVVWTEPEGVDQAPMLGVYFEQGDLPKLSVFMEEARRYHKEKPLSDWQIADMQAFSSYLSGKDAGKVVWYPSSGVSRVRPAGVLTIHKTQGSEYPYVIMILHGQHWFMASRPLLYTGMTRAKKGLRLYLSEKSGRKAAQNVGAGRDTLLAYRLNHAWLDV</sequence>
<keyword evidence="2" id="KW-0067">ATP-binding</keyword>
<evidence type="ECO:0000256" key="2">
    <source>
        <dbReference type="ARBA" id="ARBA00022840"/>
    </source>
</evidence>
<reference evidence="5 6" key="1">
    <citation type="journal article" date="2021" name="ISME J.">
        <title>Genomic evolution of the class Acidithiobacillia: deep-branching Proteobacteria living in extreme acidic conditions.</title>
        <authorList>
            <person name="Moya-Beltran A."/>
            <person name="Beard S."/>
            <person name="Rojas-Villalobos C."/>
            <person name="Issotta F."/>
            <person name="Gallardo Y."/>
            <person name="Ulloa R."/>
            <person name="Giaveno A."/>
            <person name="Degli Esposti M."/>
            <person name="Johnson D.B."/>
            <person name="Quatrini R."/>
        </authorList>
    </citation>
    <scope>NUCLEOTIDE SEQUENCE [LARGE SCALE GENOMIC DNA]</scope>
    <source>
        <strain evidence="5 6">RW2</strain>
    </source>
</reference>
<feature type="domain" description="ATP-dependent RecD2 DNA helicase-like helix-hairpin-helix" evidence="4">
    <location>
        <begin position="209"/>
        <end position="299"/>
    </location>
</feature>
<evidence type="ECO:0000259" key="4">
    <source>
        <dbReference type="Pfam" id="PF14490"/>
    </source>
</evidence>
<gene>
    <name evidence="5" type="ORF">HAP95_13540</name>
</gene>
<evidence type="ECO:0000259" key="3">
    <source>
        <dbReference type="Pfam" id="PF13538"/>
    </source>
</evidence>
<dbReference type="CDD" id="cd17933">
    <property type="entry name" value="DEXSc_RecD-like"/>
    <property type="match status" value="1"/>
</dbReference>
<dbReference type="RefSeq" id="WP_215884683.1">
    <property type="nucleotide sequence ID" value="NZ_JAAOMP010000151.1"/>
</dbReference>
<evidence type="ECO:0000256" key="1">
    <source>
        <dbReference type="ARBA" id="ARBA00022741"/>
    </source>
</evidence>
<dbReference type="Proteomes" id="UP000755654">
    <property type="component" value="Unassembled WGS sequence"/>
</dbReference>
<dbReference type="Pfam" id="PF13604">
    <property type="entry name" value="AAA_30"/>
    <property type="match status" value="1"/>
</dbReference>
<evidence type="ECO:0000313" key="5">
    <source>
        <dbReference type="EMBL" id="MBU2761156.1"/>
    </source>
</evidence>
<protein>
    <submittedName>
        <fullName evidence="5">AAA family ATPase</fullName>
    </submittedName>
</protein>
<dbReference type="CDD" id="cd18809">
    <property type="entry name" value="SF1_C_RecD"/>
    <property type="match status" value="1"/>
</dbReference>
<dbReference type="EMBL" id="JAAOMP010000151">
    <property type="protein sequence ID" value="MBU2761156.1"/>
    <property type="molecule type" value="Genomic_DNA"/>
</dbReference>
<dbReference type="PANTHER" id="PTHR43788">
    <property type="entry name" value="DNA2/NAM7 HELICASE FAMILY MEMBER"/>
    <property type="match status" value="1"/>
</dbReference>
<dbReference type="InterPro" id="IPR027785">
    <property type="entry name" value="UvrD-like_helicase_C"/>
</dbReference>
<keyword evidence="1" id="KW-0547">Nucleotide-binding</keyword>
<dbReference type="PANTHER" id="PTHR43788:SF6">
    <property type="entry name" value="DNA HELICASE B"/>
    <property type="match status" value="1"/>
</dbReference>
<accession>A0ABS6A0Y5</accession>
<dbReference type="Pfam" id="PF13538">
    <property type="entry name" value="UvrD_C_2"/>
    <property type="match status" value="1"/>
</dbReference>
<proteinExistence type="predicted"/>
<comment type="caution">
    <text evidence="5">The sequence shown here is derived from an EMBL/GenBank/DDBJ whole genome shotgun (WGS) entry which is preliminary data.</text>
</comment>